<evidence type="ECO:0000256" key="13">
    <source>
        <dbReference type="SAM" id="SignalP"/>
    </source>
</evidence>
<dbReference type="InterPro" id="IPR006593">
    <property type="entry name" value="Cyt_b561/ferric_Rdtase_TM"/>
</dbReference>
<keyword evidence="9" id="KW-0408">Iron</keyword>
<feature type="transmembrane region" description="Helical" evidence="12">
    <location>
        <begin position="333"/>
        <end position="356"/>
    </location>
</feature>
<dbReference type="GO" id="GO:0020037">
    <property type="term" value="F:heme binding"/>
    <property type="evidence" value="ECO:0007669"/>
    <property type="project" value="TreeGrafter"/>
</dbReference>
<feature type="domain" description="Cytochrome b561" evidence="15">
    <location>
        <begin position="205"/>
        <end position="427"/>
    </location>
</feature>
<dbReference type="CDD" id="cd08760">
    <property type="entry name" value="Cyt_b561_FRRS1_like"/>
    <property type="match status" value="1"/>
</dbReference>
<evidence type="ECO:0000256" key="8">
    <source>
        <dbReference type="ARBA" id="ARBA00022989"/>
    </source>
</evidence>
<dbReference type="WBParaSite" id="Gr19_v10_g4350.t1">
    <property type="protein sequence ID" value="Gr19_v10_g4350.t1"/>
    <property type="gene ID" value="Gr19_v10_g4350"/>
</dbReference>
<feature type="transmembrane region" description="Helical" evidence="12">
    <location>
        <begin position="254"/>
        <end position="274"/>
    </location>
</feature>
<evidence type="ECO:0000256" key="11">
    <source>
        <dbReference type="ARBA" id="ARBA00024225"/>
    </source>
</evidence>
<evidence type="ECO:0000256" key="2">
    <source>
        <dbReference type="ARBA" id="ARBA00004141"/>
    </source>
</evidence>
<keyword evidence="5 12" id="KW-0812">Transmembrane</keyword>
<protein>
    <recommendedName>
        <fullName evidence="11">ascorbate ferrireductase (transmembrane)</fullName>
        <ecNumber evidence="11">7.2.1.3</ecNumber>
    </recommendedName>
</protein>
<dbReference type="PANTHER" id="PTHR15422:SF24">
    <property type="entry name" value="DOMON RELATED DOMAIN-CONTAINING PROTEIN"/>
    <property type="match status" value="1"/>
</dbReference>
<reference evidence="17" key="1">
    <citation type="submission" date="2022-11" db="UniProtKB">
        <authorList>
            <consortium name="WormBaseParasite"/>
        </authorList>
    </citation>
    <scope>IDENTIFICATION</scope>
</reference>
<dbReference type="InterPro" id="IPR005018">
    <property type="entry name" value="DOMON_domain"/>
</dbReference>
<keyword evidence="7" id="KW-0249">Electron transport</keyword>
<feature type="transmembrane region" description="Helical" evidence="12">
    <location>
        <begin position="401"/>
        <end position="423"/>
    </location>
</feature>
<name>A0A914HTM1_GLORO</name>
<feature type="domain" description="DOMON" evidence="14">
    <location>
        <begin position="59"/>
        <end position="187"/>
    </location>
</feature>
<evidence type="ECO:0000256" key="9">
    <source>
        <dbReference type="ARBA" id="ARBA00023004"/>
    </source>
</evidence>
<sequence length="493" mass="54889">MLRKRKIASFSSVFIVLLFTLQSSAVTGGVQFDVAQCGQSKRCEFGGCVAGKPQNAASCAYLFAMEPDGASSDSVRMEMYTRRSTPDIKYVAVAFSEDAQMGDDSVTYCMLNGQGRVEARLAVNPPNTKSNVPVPKEAERGFLELLEGTADDEGIYCKFRQHSNVAGKKDLAKPNLRKPYFLFLAKGPSAEAQMIGIHSLDSDDHALFPHVSTRPIVPMDVTGLQGGQQQQKQQQQQQQHGHGAGLTLIDVHGILMVIAWLCLTSVAVYSARFMRDSWQHTTIMGLKIWFHIHRTLNFLSVIIMVVSFLLVLFSKGRWTGPWFGDAQLSWGAWHSLAGAVAVFLALTQPFGALFRCGIDHPKRPIFNWAHRSVGLIAFGLALFAIFIALWKFKSHFALAEFSLWLLIFFYVAAFLIILASEALRSTEMKEHRRLEGIELQTRARGTTPSDAYYYHTQKNFSSKLSSVRKVLFMVSTSLCVGVTLFLVLAILFH</sequence>
<evidence type="ECO:0000313" key="16">
    <source>
        <dbReference type="Proteomes" id="UP000887572"/>
    </source>
</evidence>
<evidence type="ECO:0000259" key="14">
    <source>
        <dbReference type="PROSITE" id="PS50836"/>
    </source>
</evidence>
<evidence type="ECO:0000259" key="15">
    <source>
        <dbReference type="PROSITE" id="PS50939"/>
    </source>
</evidence>
<keyword evidence="3" id="KW-0813">Transport</keyword>
<evidence type="ECO:0000256" key="4">
    <source>
        <dbReference type="ARBA" id="ARBA00022617"/>
    </source>
</evidence>
<accession>A0A914HTM1</accession>
<keyword evidence="6" id="KW-0479">Metal-binding</keyword>
<keyword evidence="16" id="KW-1185">Reference proteome</keyword>
<dbReference type="GO" id="GO:0046872">
    <property type="term" value="F:metal ion binding"/>
    <property type="evidence" value="ECO:0007669"/>
    <property type="project" value="UniProtKB-KW"/>
</dbReference>
<proteinExistence type="predicted"/>
<keyword evidence="4" id="KW-0349">Heme</keyword>
<dbReference type="AlphaFoldDB" id="A0A914HTM1"/>
<evidence type="ECO:0000256" key="7">
    <source>
        <dbReference type="ARBA" id="ARBA00022982"/>
    </source>
</evidence>
<evidence type="ECO:0000256" key="10">
    <source>
        <dbReference type="ARBA" id="ARBA00023136"/>
    </source>
</evidence>
<dbReference type="InterPro" id="IPR045150">
    <property type="entry name" value="CYB561D1/2"/>
</dbReference>
<dbReference type="SMART" id="SM00665">
    <property type="entry name" value="B561"/>
    <property type="match status" value="1"/>
</dbReference>
<evidence type="ECO:0000256" key="3">
    <source>
        <dbReference type="ARBA" id="ARBA00022448"/>
    </source>
</evidence>
<comment type="subcellular location">
    <subcellularLocation>
        <location evidence="2">Membrane</location>
        <topology evidence="2">Multi-pass membrane protein</topology>
    </subcellularLocation>
</comment>
<keyword evidence="10 12" id="KW-0472">Membrane</keyword>
<keyword evidence="8 12" id="KW-1133">Transmembrane helix</keyword>
<dbReference type="Gene3D" id="1.20.120.1770">
    <property type="match status" value="1"/>
</dbReference>
<dbReference type="PROSITE" id="PS50939">
    <property type="entry name" value="CYTOCHROME_B561"/>
    <property type="match status" value="1"/>
</dbReference>
<keyword evidence="13" id="KW-0732">Signal</keyword>
<dbReference type="Pfam" id="PF03188">
    <property type="entry name" value="Cytochrom_B561"/>
    <property type="match status" value="1"/>
</dbReference>
<feature type="signal peptide" evidence="13">
    <location>
        <begin position="1"/>
        <end position="25"/>
    </location>
</feature>
<dbReference type="GO" id="GO:0140575">
    <property type="term" value="F:transmembrane monodehydroascorbate reductase activity"/>
    <property type="evidence" value="ECO:0007669"/>
    <property type="project" value="InterPro"/>
</dbReference>
<feature type="transmembrane region" description="Helical" evidence="12">
    <location>
        <begin position="368"/>
        <end position="389"/>
    </location>
</feature>
<comment type="cofactor">
    <cofactor evidence="1">
        <name>heme b</name>
        <dbReference type="ChEBI" id="CHEBI:60344"/>
    </cofactor>
</comment>
<feature type="chain" id="PRO_5037563030" description="ascorbate ferrireductase (transmembrane)" evidence="13">
    <location>
        <begin position="26"/>
        <end position="493"/>
    </location>
</feature>
<evidence type="ECO:0000256" key="6">
    <source>
        <dbReference type="ARBA" id="ARBA00022723"/>
    </source>
</evidence>
<evidence type="ECO:0000256" key="12">
    <source>
        <dbReference type="SAM" id="Phobius"/>
    </source>
</evidence>
<dbReference type="PROSITE" id="PS50836">
    <property type="entry name" value="DOMON"/>
    <property type="match status" value="1"/>
</dbReference>
<evidence type="ECO:0000256" key="1">
    <source>
        <dbReference type="ARBA" id="ARBA00001970"/>
    </source>
</evidence>
<feature type="transmembrane region" description="Helical" evidence="12">
    <location>
        <begin position="295"/>
        <end position="313"/>
    </location>
</feature>
<dbReference type="EC" id="7.2.1.3" evidence="11"/>
<dbReference type="PANTHER" id="PTHR15422">
    <property type="entry name" value="OS05G0565100 PROTEIN"/>
    <property type="match status" value="1"/>
</dbReference>
<dbReference type="GO" id="GO:0016020">
    <property type="term" value="C:membrane"/>
    <property type="evidence" value="ECO:0007669"/>
    <property type="project" value="UniProtKB-SubCell"/>
</dbReference>
<dbReference type="GO" id="GO:0140571">
    <property type="term" value="F:transmembrane ascorbate ferrireductase activity"/>
    <property type="evidence" value="ECO:0007669"/>
    <property type="project" value="UniProtKB-EC"/>
</dbReference>
<dbReference type="Proteomes" id="UP000887572">
    <property type="component" value="Unplaced"/>
</dbReference>
<feature type="transmembrane region" description="Helical" evidence="12">
    <location>
        <begin position="470"/>
        <end position="492"/>
    </location>
</feature>
<dbReference type="Pfam" id="PF03351">
    <property type="entry name" value="DOMON"/>
    <property type="match status" value="1"/>
</dbReference>
<evidence type="ECO:0000313" key="17">
    <source>
        <dbReference type="WBParaSite" id="Gr19_v10_g4350.t1"/>
    </source>
</evidence>
<organism evidence="16 17">
    <name type="scientific">Globodera rostochiensis</name>
    <name type="common">Golden nematode worm</name>
    <name type="synonym">Heterodera rostochiensis</name>
    <dbReference type="NCBI Taxonomy" id="31243"/>
    <lineage>
        <taxon>Eukaryota</taxon>
        <taxon>Metazoa</taxon>
        <taxon>Ecdysozoa</taxon>
        <taxon>Nematoda</taxon>
        <taxon>Chromadorea</taxon>
        <taxon>Rhabditida</taxon>
        <taxon>Tylenchina</taxon>
        <taxon>Tylenchomorpha</taxon>
        <taxon>Tylenchoidea</taxon>
        <taxon>Heteroderidae</taxon>
        <taxon>Heteroderinae</taxon>
        <taxon>Globodera</taxon>
    </lineage>
</organism>
<evidence type="ECO:0000256" key="5">
    <source>
        <dbReference type="ARBA" id="ARBA00022692"/>
    </source>
</evidence>